<dbReference type="HOGENOM" id="CLU_019971_0_0_10"/>
<accession>B3JPR6</accession>
<evidence type="ECO:0000259" key="1">
    <source>
        <dbReference type="Pfam" id="PF03235"/>
    </source>
</evidence>
<dbReference type="EMBL" id="ABIY02000122">
    <property type="protein sequence ID" value="EDU99118.1"/>
    <property type="molecule type" value="Genomic_DNA"/>
</dbReference>
<dbReference type="RefSeq" id="WP_007571457.1">
    <property type="nucleotide sequence ID" value="NZ_DS981509.1"/>
</dbReference>
<dbReference type="OrthoDB" id="3654724at2"/>
<dbReference type="Proteomes" id="UP000003146">
    <property type="component" value="Unassembled WGS sequence"/>
</dbReference>
<dbReference type="AlphaFoldDB" id="B3JPR6"/>
<evidence type="ECO:0000313" key="2">
    <source>
        <dbReference type="EMBL" id="EDU99118.1"/>
    </source>
</evidence>
<dbReference type="eggNOG" id="COG1479">
    <property type="taxonomic scope" value="Bacteria"/>
</dbReference>
<comment type="caution">
    <text evidence="2">The sequence shown here is derived from an EMBL/GenBank/DDBJ whole genome shotgun (WGS) entry which is preliminary data.</text>
</comment>
<protein>
    <recommendedName>
        <fullName evidence="1">GmrSD restriction endonucleases N-terminal domain-containing protein</fullName>
    </recommendedName>
</protein>
<organism evidence="2 3">
    <name type="scientific">Phocaeicola coprocola DSM 17136</name>
    <dbReference type="NCBI Taxonomy" id="470145"/>
    <lineage>
        <taxon>Bacteria</taxon>
        <taxon>Pseudomonadati</taxon>
        <taxon>Bacteroidota</taxon>
        <taxon>Bacteroidia</taxon>
        <taxon>Bacteroidales</taxon>
        <taxon>Bacteroidaceae</taxon>
        <taxon>Phocaeicola</taxon>
    </lineage>
</organism>
<gene>
    <name evidence="2" type="ORF">BACCOP_03866</name>
</gene>
<dbReference type="STRING" id="470145.BACCOP_03866"/>
<reference evidence="2 3" key="1">
    <citation type="submission" date="2008-04" db="EMBL/GenBank/DDBJ databases">
        <title>Draft genome sequence of Bacteroides coprocola (DSM 17136).</title>
        <authorList>
            <person name="Sudarsanam P."/>
            <person name="Ley R."/>
            <person name="Guruge J."/>
            <person name="Turnbaugh P.J."/>
            <person name="Mahowald M."/>
            <person name="Liep D."/>
            <person name="Gordon J."/>
        </authorList>
    </citation>
    <scope>NUCLEOTIDE SEQUENCE [LARGE SCALE GENOMIC DNA]</scope>
    <source>
        <strain evidence="2 3">DSM 17136</strain>
    </source>
</reference>
<feature type="domain" description="GmrSD restriction endonucleases N-terminal" evidence="1">
    <location>
        <begin position="11"/>
        <end position="225"/>
    </location>
</feature>
<dbReference type="InterPro" id="IPR004919">
    <property type="entry name" value="GmrSD_N"/>
</dbReference>
<name>B3JPR6_9BACT</name>
<proteinExistence type="predicted"/>
<reference evidence="2 3" key="2">
    <citation type="submission" date="2008-04" db="EMBL/GenBank/DDBJ databases">
        <authorList>
            <person name="Fulton L."/>
            <person name="Clifton S."/>
            <person name="Fulton B."/>
            <person name="Xu J."/>
            <person name="Minx P."/>
            <person name="Pepin K.H."/>
            <person name="Johnson M."/>
            <person name="Thiruvilangam P."/>
            <person name="Bhonagiri V."/>
            <person name="Nash W.E."/>
            <person name="Mardis E.R."/>
            <person name="Wilson R.K."/>
        </authorList>
    </citation>
    <scope>NUCLEOTIDE SEQUENCE [LARGE SCALE GENOMIC DNA]</scope>
    <source>
        <strain evidence="2 3">DSM 17136</strain>
    </source>
</reference>
<evidence type="ECO:0000313" key="3">
    <source>
        <dbReference type="Proteomes" id="UP000003146"/>
    </source>
</evidence>
<dbReference type="Pfam" id="PF03235">
    <property type="entry name" value="GmrSD_N"/>
    <property type="match status" value="1"/>
</dbReference>
<sequence length="773" mass="91050">MGQNDSRKTLQALFEEEKYDYIYIPRIQRDYAQGRIDKEATVIRDNILDDVASGKPLSWGIVFGVSEVRNMIDGTTKKCFIPIDGQQRLTTLYLLSLYGEKVHGIPFGYLQGFNYETRSASRDFLTAIAEYWKGEKNETVDLKKHILNQGWFLNYWILDPTVGATLNMLNAIDSRFRKAPGVFHNLDRISFEFLDLKSLELNETLYLKMNSRGKKLSQFDKIKSEIDKILPDDIQDYDSEFSLYEKEDSYLKERQERHECPTFADKWRYCLDREWSNLFWDRKAHNFDIPLLAFLSNWLIARAGKEYPYSDNLLGLNYDDGNFFLPWKYFGYLLDANNAKRYLGEISSLLNRLYHNRNNGIVKELISIPKSYPERAFKFGLLSYSGNDYSSNEFAEWKRFIRNYSANTVSDKDTFYAYVNRIREDFSEHSTEILPYLASLNKEKVNEQNMQLAEEYFKATVLLNNEELSGIIRQAEEHPILNGRLRPLLIDGDKFNETTLRKIWDNFRHWFGEDGKALEFKDGDEESLRKRSAFARAFTKCIVRQNQLFNDWRVLDFTAGTLKDRLQRERFNLIFRTCLLSESDNLDDIEDLPCENSNEIEFIQAKETLLQAGIIEGILKYDVGNRLRFRWYHNSLCFYPEKGRISEDRIGIDRVNDNPGWDRNRNQTLKYLQSQSYIIDATPVSDDESVALWWGNDICFHRSDHPEITLCWTSDYNLGIINKEYQWIKRRVLVEGKNLNFMFGTVGKNESIIEREIGTLIKEYLQEQENINE</sequence>